<feature type="domain" description="LysM" evidence="3">
    <location>
        <begin position="101"/>
        <end position="145"/>
    </location>
</feature>
<gene>
    <name evidence="4" type="ORF">SVA_1694</name>
</gene>
<dbReference type="GO" id="GO:0009279">
    <property type="term" value="C:cell outer membrane"/>
    <property type="evidence" value="ECO:0007669"/>
    <property type="project" value="TreeGrafter"/>
</dbReference>
<organism evidence="4 5">
    <name type="scientific">Sulfurifustis variabilis</name>
    <dbReference type="NCBI Taxonomy" id="1675686"/>
    <lineage>
        <taxon>Bacteria</taxon>
        <taxon>Pseudomonadati</taxon>
        <taxon>Pseudomonadota</taxon>
        <taxon>Gammaproteobacteria</taxon>
        <taxon>Acidiferrobacterales</taxon>
        <taxon>Acidiferrobacteraceae</taxon>
        <taxon>Sulfurifustis</taxon>
    </lineage>
</organism>
<dbReference type="PROSITE" id="PS51782">
    <property type="entry name" value="LYSM"/>
    <property type="match status" value="2"/>
</dbReference>
<keyword evidence="5" id="KW-1185">Reference proteome</keyword>
<dbReference type="InterPro" id="IPR016047">
    <property type="entry name" value="M23ase_b-sheet_dom"/>
</dbReference>
<dbReference type="AlphaFoldDB" id="A0A1B4VBR2"/>
<dbReference type="EMBL" id="AP014936">
    <property type="protein sequence ID" value="BAU48251.1"/>
    <property type="molecule type" value="Genomic_DNA"/>
</dbReference>
<feature type="domain" description="LysM" evidence="3">
    <location>
        <begin position="44"/>
        <end position="88"/>
    </location>
</feature>
<dbReference type="SUPFAM" id="SSF51261">
    <property type="entry name" value="Duplicated hybrid motif"/>
    <property type="match status" value="1"/>
</dbReference>
<sequence>MLRAAANSTGLVVLGLLLLVGSCSARTYAPVKERGSAAPQPDAPYREVRAGETLYSIAWDAGRDYRELAAWNDIDPPYVIHPGQRLRLQPPAIGRKPPRGGSHSVAKGETLYGIARSRGLRYQDLALWNGIAPPYTVFPGQQLRLSPPGAEASAAATGRNARGTEARSTAASLPAGEEPLVWSWPTDGAIVARFAASGPNKGIDIAGNAGQPIRAAAPGEVVYEGSGLRGYGQLIIVKHNAEYLSAYAHCAATYVREGSVIKAGQKIAEMGSTGTDRTKLHFEIRRRGIPVDPLEFLPKK</sequence>
<evidence type="ECO:0000256" key="1">
    <source>
        <dbReference type="ARBA" id="ARBA00038420"/>
    </source>
</evidence>
<evidence type="ECO:0000313" key="5">
    <source>
        <dbReference type="Proteomes" id="UP000218899"/>
    </source>
</evidence>
<dbReference type="GO" id="GO:0004222">
    <property type="term" value="F:metalloendopeptidase activity"/>
    <property type="evidence" value="ECO:0007669"/>
    <property type="project" value="TreeGrafter"/>
</dbReference>
<dbReference type="CDD" id="cd12797">
    <property type="entry name" value="M23_peptidase"/>
    <property type="match status" value="1"/>
</dbReference>
<evidence type="ECO:0000313" key="4">
    <source>
        <dbReference type="EMBL" id="BAU48251.1"/>
    </source>
</evidence>
<dbReference type="InterPro" id="IPR036779">
    <property type="entry name" value="LysM_dom_sf"/>
</dbReference>
<dbReference type="GO" id="GO:0032153">
    <property type="term" value="C:cell division site"/>
    <property type="evidence" value="ECO:0007669"/>
    <property type="project" value="TreeGrafter"/>
</dbReference>
<dbReference type="InterPro" id="IPR050570">
    <property type="entry name" value="Cell_wall_metabolism_enzyme"/>
</dbReference>
<dbReference type="OrthoDB" id="9795421at2"/>
<dbReference type="KEGG" id="sva:SVA_1694"/>
<dbReference type="InterPro" id="IPR011055">
    <property type="entry name" value="Dup_hybrid_motif"/>
</dbReference>
<evidence type="ECO:0000256" key="2">
    <source>
        <dbReference type="SAM" id="MobiDB-lite"/>
    </source>
</evidence>
<dbReference type="Proteomes" id="UP000218899">
    <property type="component" value="Chromosome"/>
</dbReference>
<dbReference type="CDD" id="cd00118">
    <property type="entry name" value="LysM"/>
    <property type="match status" value="2"/>
</dbReference>
<dbReference type="RefSeq" id="WP_096460787.1">
    <property type="nucleotide sequence ID" value="NZ_AP014936.1"/>
</dbReference>
<dbReference type="SUPFAM" id="SSF54106">
    <property type="entry name" value="LysM domain"/>
    <property type="match status" value="1"/>
</dbReference>
<dbReference type="Gene3D" id="2.70.70.10">
    <property type="entry name" value="Glucose Permease (Domain IIA)"/>
    <property type="match status" value="1"/>
</dbReference>
<dbReference type="PROSITE" id="PS51257">
    <property type="entry name" value="PROKAR_LIPOPROTEIN"/>
    <property type="match status" value="1"/>
</dbReference>
<proteinExistence type="inferred from homology"/>
<dbReference type="InterPro" id="IPR018392">
    <property type="entry name" value="LysM"/>
</dbReference>
<dbReference type="PANTHER" id="PTHR21666">
    <property type="entry name" value="PEPTIDASE-RELATED"/>
    <property type="match status" value="1"/>
</dbReference>
<feature type="region of interest" description="Disordered" evidence="2">
    <location>
        <begin position="142"/>
        <end position="172"/>
    </location>
</feature>
<dbReference type="PANTHER" id="PTHR21666:SF263">
    <property type="entry name" value="MUREIN HYDROLASE ACTIVATOR NLPD"/>
    <property type="match status" value="1"/>
</dbReference>
<dbReference type="Pfam" id="PF01551">
    <property type="entry name" value="Peptidase_M23"/>
    <property type="match status" value="1"/>
</dbReference>
<accession>A0A1B4VBR2</accession>
<dbReference type="Gene3D" id="3.10.350.10">
    <property type="entry name" value="LysM domain"/>
    <property type="match status" value="2"/>
</dbReference>
<dbReference type="SMART" id="SM00257">
    <property type="entry name" value="LysM"/>
    <property type="match status" value="2"/>
</dbReference>
<evidence type="ECO:0000259" key="3">
    <source>
        <dbReference type="PROSITE" id="PS51782"/>
    </source>
</evidence>
<protein>
    <submittedName>
        <fullName evidence="4">Peptigoglycan-binding protein LysM</fullName>
    </submittedName>
</protein>
<dbReference type="Pfam" id="PF01476">
    <property type="entry name" value="LysM"/>
    <property type="match status" value="2"/>
</dbReference>
<name>A0A1B4VBR2_9GAMM</name>
<reference evidence="4 5" key="1">
    <citation type="submission" date="2015-08" db="EMBL/GenBank/DDBJ databases">
        <title>Complete genome sequence of Sulfurifustis variabilis.</title>
        <authorList>
            <person name="Miura A."/>
            <person name="Kojima H."/>
            <person name="Fukui M."/>
        </authorList>
    </citation>
    <scope>NUCLEOTIDE SEQUENCE [LARGE SCALE GENOMIC DNA]</scope>
    <source>
        <strain evidence="5">skN76</strain>
    </source>
</reference>
<comment type="similarity">
    <text evidence="1">Belongs to the E.coli NlpD/Haemophilus LppB family.</text>
</comment>